<evidence type="ECO:0000313" key="2">
    <source>
        <dbReference type="Proteomes" id="UP000016928"/>
    </source>
</evidence>
<reference evidence="2" key="2">
    <citation type="journal article" date="2014" name="PLoS ONE">
        <title>Genome and Transcriptome Analysis of the Fungal Pathogen Fusarium oxysporum f. sp. cubense Causing Banana Vascular Wilt Disease.</title>
        <authorList>
            <person name="Guo L."/>
            <person name="Han L."/>
            <person name="Yang L."/>
            <person name="Zeng H."/>
            <person name="Fan D."/>
            <person name="Zhu Y."/>
            <person name="Feng Y."/>
            <person name="Wang G."/>
            <person name="Peng C."/>
            <person name="Jiang X."/>
            <person name="Zhou D."/>
            <person name="Ni P."/>
            <person name="Liang C."/>
            <person name="Liu L."/>
            <person name="Wang J."/>
            <person name="Mao C."/>
            <person name="Fang X."/>
            <person name="Peng M."/>
            <person name="Huang J."/>
        </authorList>
    </citation>
    <scope>NUCLEOTIDE SEQUENCE [LARGE SCALE GENOMIC DNA]</scope>
    <source>
        <strain evidence="2">race 1</strain>
    </source>
</reference>
<evidence type="ECO:0000313" key="1">
    <source>
        <dbReference type="EMBL" id="ENH75467.1"/>
    </source>
</evidence>
<reference evidence="2" key="1">
    <citation type="submission" date="2012-09" db="EMBL/GenBank/DDBJ databases">
        <title>Genome sequencing and comparative transcriptomics of race 1 and race 4 of banana pathogen: Fusarium oxysporum f. sp. cubense.</title>
        <authorList>
            <person name="Fang X."/>
            <person name="Huang J."/>
        </authorList>
    </citation>
    <scope>NUCLEOTIDE SEQUENCE [LARGE SCALE GENOMIC DNA]</scope>
    <source>
        <strain evidence="2">race 1</strain>
    </source>
</reference>
<proteinExistence type="predicted"/>
<name>N4UW14_FUSC1</name>
<dbReference type="Proteomes" id="UP000016928">
    <property type="component" value="Unassembled WGS sequence"/>
</dbReference>
<accession>N4UW14</accession>
<sequence>MEAILGELTFGLAGGKDVLCNLHVVPPGNSAKPEPMQRRGKSSEYLEQPSFFTVASITEQLQIDKSITTPRQLKTEQFTSTNNHLTH</sequence>
<gene>
    <name evidence="1" type="ORF">FOC1_g10005439</name>
</gene>
<protein>
    <submittedName>
        <fullName evidence="1">Uncharacterized protein</fullName>
    </submittedName>
</protein>
<dbReference type="EMBL" id="KB729965">
    <property type="protein sequence ID" value="ENH75467.1"/>
    <property type="molecule type" value="Genomic_DNA"/>
</dbReference>
<organism evidence="1 2">
    <name type="scientific">Fusarium oxysporum f. sp. cubense (strain race 1)</name>
    <name type="common">Panama disease fungus</name>
    <dbReference type="NCBI Taxonomy" id="1229664"/>
    <lineage>
        <taxon>Eukaryota</taxon>
        <taxon>Fungi</taxon>
        <taxon>Dikarya</taxon>
        <taxon>Ascomycota</taxon>
        <taxon>Pezizomycotina</taxon>
        <taxon>Sordariomycetes</taxon>
        <taxon>Hypocreomycetidae</taxon>
        <taxon>Hypocreales</taxon>
        <taxon>Nectriaceae</taxon>
        <taxon>Fusarium</taxon>
        <taxon>Fusarium oxysporum species complex</taxon>
    </lineage>
</organism>
<dbReference type="HOGENOM" id="CLU_2483401_0_0_1"/>
<dbReference type="VEuPathDB" id="FungiDB:FOC1_g10005439"/>
<dbReference type="AlphaFoldDB" id="N4UW14"/>